<comment type="similarity">
    <text evidence="2">Belongs to the acyltransferase 3 family.</text>
</comment>
<comment type="caution">
    <text evidence="9">The sequence shown here is derived from an EMBL/GenBank/DDBJ whole genome shotgun (WGS) entry which is preliminary data.</text>
</comment>
<accession>A0A918RVM8</accession>
<dbReference type="Pfam" id="PF01757">
    <property type="entry name" value="Acyl_transf_3"/>
    <property type="match status" value="1"/>
</dbReference>
<reference evidence="9" key="2">
    <citation type="submission" date="2020-09" db="EMBL/GenBank/DDBJ databases">
        <authorList>
            <person name="Sun Q."/>
            <person name="Kim S."/>
        </authorList>
    </citation>
    <scope>NUCLEOTIDE SEQUENCE</scope>
    <source>
        <strain evidence="9">KCTC 32437</strain>
    </source>
</reference>
<feature type="transmembrane region" description="Helical" evidence="7">
    <location>
        <begin position="278"/>
        <end position="300"/>
    </location>
</feature>
<feature type="domain" description="Acyltransferase 3" evidence="8">
    <location>
        <begin position="11"/>
        <end position="318"/>
    </location>
</feature>
<comment type="subcellular location">
    <subcellularLocation>
        <location evidence="1">Cell membrane</location>
        <topology evidence="1">Multi-pass membrane protein</topology>
    </subcellularLocation>
</comment>
<evidence type="ECO:0000313" key="9">
    <source>
        <dbReference type="EMBL" id="GHA14250.1"/>
    </source>
</evidence>
<evidence type="ECO:0000256" key="3">
    <source>
        <dbReference type="ARBA" id="ARBA00022475"/>
    </source>
</evidence>
<protein>
    <submittedName>
        <fullName evidence="9">Acyltransferase</fullName>
    </submittedName>
</protein>
<feature type="transmembrane region" description="Helical" evidence="7">
    <location>
        <begin position="202"/>
        <end position="222"/>
    </location>
</feature>
<feature type="transmembrane region" description="Helical" evidence="7">
    <location>
        <begin position="125"/>
        <end position="143"/>
    </location>
</feature>
<reference evidence="9" key="1">
    <citation type="journal article" date="2014" name="Int. J. Syst. Evol. Microbiol.">
        <title>Complete genome sequence of Corynebacterium casei LMG S-19264T (=DSM 44701T), isolated from a smear-ripened cheese.</title>
        <authorList>
            <consortium name="US DOE Joint Genome Institute (JGI-PGF)"/>
            <person name="Walter F."/>
            <person name="Albersmeier A."/>
            <person name="Kalinowski J."/>
            <person name="Ruckert C."/>
        </authorList>
    </citation>
    <scope>NUCLEOTIDE SEQUENCE</scope>
    <source>
        <strain evidence="9">KCTC 32437</strain>
    </source>
</reference>
<dbReference type="GO" id="GO:0005886">
    <property type="term" value="C:plasma membrane"/>
    <property type="evidence" value="ECO:0007669"/>
    <property type="project" value="UniProtKB-SubCell"/>
</dbReference>
<evidence type="ECO:0000256" key="6">
    <source>
        <dbReference type="ARBA" id="ARBA00023136"/>
    </source>
</evidence>
<dbReference type="PANTHER" id="PTHR40074">
    <property type="entry name" value="O-ACETYLTRANSFERASE WECH"/>
    <property type="match status" value="1"/>
</dbReference>
<evidence type="ECO:0000256" key="1">
    <source>
        <dbReference type="ARBA" id="ARBA00004651"/>
    </source>
</evidence>
<keyword evidence="5 7" id="KW-1133">Transmembrane helix</keyword>
<gene>
    <name evidence="9" type="ORF">GCM10007989_06150</name>
</gene>
<feature type="transmembrane region" description="Helical" evidence="7">
    <location>
        <begin position="177"/>
        <end position="195"/>
    </location>
</feature>
<dbReference type="AlphaFoldDB" id="A0A918RVM8"/>
<dbReference type="GO" id="GO:0016413">
    <property type="term" value="F:O-acetyltransferase activity"/>
    <property type="evidence" value="ECO:0007669"/>
    <property type="project" value="TreeGrafter"/>
</dbReference>
<dbReference type="EMBL" id="BMZE01000001">
    <property type="protein sequence ID" value="GHA14250.1"/>
    <property type="molecule type" value="Genomic_DNA"/>
</dbReference>
<evidence type="ECO:0000256" key="7">
    <source>
        <dbReference type="SAM" id="Phobius"/>
    </source>
</evidence>
<feature type="transmembrane region" description="Helical" evidence="7">
    <location>
        <begin position="306"/>
        <end position="326"/>
    </location>
</feature>
<evidence type="ECO:0000256" key="2">
    <source>
        <dbReference type="ARBA" id="ARBA00007400"/>
    </source>
</evidence>
<evidence type="ECO:0000256" key="4">
    <source>
        <dbReference type="ARBA" id="ARBA00022692"/>
    </source>
</evidence>
<sequence>MASASSSGRLGWVDLAKGISILLVVMMHSAYGVGADTGDIGVLHWVIAWATPFRMPEFFLISGLFLAAVIARPWGRYADRRVVHYLYFYAVWAVIHIGFKFGLGAYSAPDALRYIALAPVEPYGVLWFIYMLAIVSAVAKLCHDLRLPHWFVLAAGAALQIAPVHTGSYAVDQFAEFFVFFYAGYAGAPLVFQLADWAAKHVILALLSLAAWATIHSMLVFSPGFAIEPTETYLGYAGLPGVNLMLGVAGAVALCTTSALLARIPAMDWLRWLGARSIVVYLAFALPMGVAREILLRLGIIEDVSAISLLVMATAVISPLILQAIIERTGIGRFLFERPAWAHIPGTPGSRQSAELVSRTPAE</sequence>
<dbReference type="InterPro" id="IPR002656">
    <property type="entry name" value="Acyl_transf_3_dom"/>
</dbReference>
<dbReference type="GO" id="GO:0009246">
    <property type="term" value="P:enterobacterial common antigen biosynthetic process"/>
    <property type="evidence" value="ECO:0007669"/>
    <property type="project" value="TreeGrafter"/>
</dbReference>
<keyword evidence="9" id="KW-0012">Acyltransferase</keyword>
<keyword evidence="4 7" id="KW-0812">Transmembrane</keyword>
<feature type="transmembrane region" description="Helical" evidence="7">
    <location>
        <begin position="53"/>
        <end position="74"/>
    </location>
</feature>
<keyword evidence="6 7" id="KW-0472">Membrane</keyword>
<keyword evidence="10" id="KW-1185">Reference proteome</keyword>
<proteinExistence type="inferred from homology"/>
<evidence type="ECO:0000259" key="8">
    <source>
        <dbReference type="Pfam" id="PF01757"/>
    </source>
</evidence>
<dbReference type="RefSeq" id="WP_189423274.1">
    <property type="nucleotide sequence ID" value="NZ_BMZE01000001.1"/>
</dbReference>
<organism evidence="9 10">
    <name type="scientific">Devosia pacifica</name>
    <dbReference type="NCBI Taxonomy" id="1335967"/>
    <lineage>
        <taxon>Bacteria</taxon>
        <taxon>Pseudomonadati</taxon>
        <taxon>Pseudomonadota</taxon>
        <taxon>Alphaproteobacteria</taxon>
        <taxon>Hyphomicrobiales</taxon>
        <taxon>Devosiaceae</taxon>
        <taxon>Devosia</taxon>
    </lineage>
</organism>
<feature type="transmembrane region" description="Helical" evidence="7">
    <location>
        <begin position="12"/>
        <end position="33"/>
    </location>
</feature>
<keyword evidence="3" id="KW-1003">Cell membrane</keyword>
<feature type="transmembrane region" description="Helical" evidence="7">
    <location>
        <begin position="242"/>
        <end position="266"/>
    </location>
</feature>
<keyword evidence="9" id="KW-0808">Transferase</keyword>
<dbReference type="Proteomes" id="UP000646579">
    <property type="component" value="Unassembled WGS sequence"/>
</dbReference>
<evidence type="ECO:0000256" key="5">
    <source>
        <dbReference type="ARBA" id="ARBA00022989"/>
    </source>
</evidence>
<name>A0A918RVM8_9HYPH</name>
<dbReference type="PANTHER" id="PTHR40074:SF4">
    <property type="entry name" value="INNER MEMBRANE PROTEIN YCFT"/>
    <property type="match status" value="1"/>
</dbReference>
<evidence type="ECO:0000313" key="10">
    <source>
        <dbReference type="Proteomes" id="UP000646579"/>
    </source>
</evidence>
<feature type="transmembrane region" description="Helical" evidence="7">
    <location>
        <begin position="86"/>
        <end position="105"/>
    </location>
</feature>